<reference evidence="1 2" key="1">
    <citation type="journal article" date="2016" name="Nat. Commun.">
        <title>Thousands of microbial genomes shed light on interconnected biogeochemical processes in an aquifer system.</title>
        <authorList>
            <person name="Anantharaman K."/>
            <person name="Brown C.T."/>
            <person name="Hug L.A."/>
            <person name="Sharon I."/>
            <person name="Castelle C.J."/>
            <person name="Probst A.J."/>
            <person name="Thomas B.C."/>
            <person name="Singh A."/>
            <person name="Wilkins M.J."/>
            <person name="Karaoz U."/>
            <person name="Brodie E.L."/>
            <person name="Williams K.H."/>
            <person name="Hubbard S.S."/>
            <person name="Banfield J.F."/>
        </authorList>
    </citation>
    <scope>NUCLEOTIDE SEQUENCE [LARGE SCALE GENOMIC DNA]</scope>
</reference>
<evidence type="ECO:0000313" key="1">
    <source>
        <dbReference type="EMBL" id="OHA29426.1"/>
    </source>
</evidence>
<dbReference type="STRING" id="1802315.A3F51_00100"/>
<dbReference type="AlphaFoldDB" id="A0A1G2MZW4"/>
<gene>
    <name evidence="1" type="ORF">A3F51_00100</name>
</gene>
<accession>A0A1G2MZW4</accession>
<proteinExistence type="predicted"/>
<dbReference type="EMBL" id="MHRT01000004">
    <property type="protein sequence ID" value="OHA29426.1"/>
    <property type="molecule type" value="Genomic_DNA"/>
</dbReference>
<dbReference type="Proteomes" id="UP000178089">
    <property type="component" value="Unassembled WGS sequence"/>
</dbReference>
<name>A0A1G2MZW4_9BACT</name>
<organism evidence="1 2">
    <name type="scientific">Candidatus Taylorbacteria bacterium RIFCSPHIGHO2_12_FULL_45_16</name>
    <dbReference type="NCBI Taxonomy" id="1802315"/>
    <lineage>
        <taxon>Bacteria</taxon>
        <taxon>Candidatus Tayloriibacteriota</taxon>
    </lineage>
</organism>
<evidence type="ECO:0000313" key="2">
    <source>
        <dbReference type="Proteomes" id="UP000178089"/>
    </source>
</evidence>
<comment type="caution">
    <text evidence="1">The sequence shown here is derived from an EMBL/GenBank/DDBJ whole genome shotgun (WGS) entry which is preliminary data.</text>
</comment>
<sequence>MVSEQITGDAAGAQTAKVVIKEPCQPGQTMYGDYSGIPYQCDYVQLTPGIYKVSTETWGNKSNTLQFTVVGSNSQPSVTVLYPNMGEMLNNGGRDNIATVRWTTSNFGSMNVTVGLFNKNGDWIKTIASDILNTGSYNWKMDPTIASGEYKIAVTSPQSMANAATGPVASDLSDGTFVISTRSITPGKTFVTLVSPNGGESLATGSKIIIKWSSLGEKPTSATISLRSNARCPYGYSCTPLPNSFSNIAEISGSNLDKGEYEWTVDKLNVDDHGNGYLIGVLISKDSLGNASYDDSDSSFIIN</sequence>
<protein>
    <submittedName>
        <fullName evidence="1">Uncharacterized protein</fullName>
    </submittedName>
</protein>